<keyword evidence="3" id="KW-1185">Reference proteome</keyword>
<keyword evidence="1" id="KW-1133">Transmembrane helix</keyword>
<dbReference type="Proteomes" id="UP000186601">
    <property type="component" value="Unassembled WGS sequence"/>
</dbReference>
<keyword evidence="1" id="KW-0812">Transmembrane</keyword>
<evidence type="ECO:0000256" key="1">
    <source>
        <dbReference type="SAM" id="Phobius"/>
    </source>
</evidence>
<evidence type="ECO:0000313" key="3">
    <source>
        <dbReference type="Proteomes" id="UP000186601"/>
    </source>
</evidence>
<comment type="caution">
    <text evidence="2">The sequence shown here is derived from an EMBL/GenBank/DDBJ whole genome shotgun (WGS) entry which is preliminary data.</text>
</comment>
<sequence>MRRRISSLSSSVILYKVIAAHTFWVLFLRWDLRRYVMIATMIFGWSLIGTLVIAGPATGGVKVNGPFYVHFSNL</sequence>
<feature type="transmembrane region" description="Helical" evidence="1">
    <location>
        <begin position="36"/>
        <end position="54"/>
    </location>
</feature>
<dbReference type="AlphaFoldDB" id="A0A2R6NLA1"/>
<dbReference type="OrthoDB" id="100006at2759"/>
<organism evidence="2 3">
    <name type="scientific">Hermanssonia centrifuga</name>
    <dbReference type="NCBI Taxonomy" id="98765"/>
    <lineage>
        <taxon>Eukaryota</taxon>
        <taxon>Fungi</taxon>
        <taxon>Dikarya</taxon>
        <taxon>Basidiomycota</taxon>
        <taxon>Agaricomycotina</taxon>
        <taxon>Agaricomycetes</taxon>
        <taxon>Polyporales</taxon>
        <taxon>Meruliaceae</taxon>
        <taxon>Hermanssonia</taxon>
    </lineage>
</organism>
<name>A0A2R6NLA1_9APHY</name>
<keyword evidence="1" id="KW-0472">Membrane</keyword>
<feature type="transmembrane region" description="Helical" evidence="1">
    <location>
        <begin position="12"/>
        <end position="30"/>
    </location>
</feature>
<evidence type="ECO:0000313" key="2">
    <source>
        <dbReference type="EMBL" id="PSR73133.1"/>
    </source>
</evidence>
<accession>A0A2R6NLA1</accession>
<proteinExistence type="predicted"/>
<dbReference type="STRING" id="98765.A0A2R6NLA1"/>
<protein>
    <submittedName>
        <fullName evidence="2">Uncharacterized protein</fullName>
    </submittedName>
</protein>
<reference evidence="2 3" key="1">
    <citation type="submission" date="2018-02" db="EMBL/GenBank/DDBJ databases">
        <title>Genome sequence of the basidiomycete white-rot fungus Phlebia centrifuga.</title>
        <authorList>
            <person name="Granchi Z."/>
            <person name="Peng M."/>
            <person name="de Vries R.P."/>
            <person name="Hilden K."/>
            <person name="Makela M.R."/>
            <person name="Grigoriev I."/>
            <person name="Riley R."/>
        </authorList>
    </citation>
    <scope>NUCLEOTIDE SEQUENCE [LARGE SCALE GENOMIC DNA]</scope>
    <source>
        <strain evidence="2 3">FBCC195</strain>
    </source>
</reference>
<dbReference type="EMBL" id="MLYV02001104">
    <property type="protein sequence ID" value="PSR73133.1"/>
    <property type="molecule type" value="Genomic_DNA"/>
</dbReference>
<gene>
    <name evidence="2" type="ORF">PHLCEN_2v10989</name>
</gene>